<evidence type="ECO:0000313" key="5">
    <source>
        <dbReference type="EMBL" id="OIQ65230.1"/>
    </source>
</evidence>
<keyword evidence="3 5" id="KW-0560">Oxidoreductase</keyword>
<dbReference type="PANTHER" id="PTHR43150:SF2">
    <property type="entry name" value="HYPERKINETIC, ISOFORM M"/>
    <property type="match status" value="1"/>
</dbReference>
<evidence type="ECO:0000259" key="4">
    <source>
        <dbReference type="Pfam" id="PF00248"/>
    </source>
</evidence>
<gene>
    <name evidence="5" type="primary">gpr_27</name>
    <name evidence="5" type="ORF">GALL_532140</name>
</gene>
<accession>A0A1J5P283</accession>
<dbReference type="SUPFAM" id="SSF51430">
    <property type="entry name" value="NAD(P)-linked oxidoreductase"/>
    <property type="match status" value="1"/>
</dbReference>
<dbReference type="AlphaFoldDB" id="A0A1J5P283"/>
<dbReference type="InterPro" id="IPR005399">
    <property type="entry name" value="K_chnl_volt-dep_bsu_KCNAB-rel"/>
</dbReference>
<keyword evidence="2" id="KW-0521">NADP</keyword>
<organism evidence="5">
    <name type="scientific">mine drainage metagenome</name>
    <dbReference type="NCBI Taxonomy" id="410659"/>
    <lineage>
        <taxon>unclassified sequences</taxon>
        <taxon>metagenomes</taxon>
        <taxon>ecological metagenomes</taxon>
    </lineage>
</organism>
<proteinExistence type="inferred from homology"/>
<evidence type="ECO:0000256" key="2">
    <source>
        <dbReference type="ARBA" id="ARBA00022857"/>
    </source>
</evidence>
<dbReference type="EMBL" id="MLJW01007497">
    <property type="protein sequence ID" value="OIQ65230.1"/>
    <property type="molecule type" value="Genomic_DNA"/>
</dbReference>
<protein>
    <submittedName>
        <fullName evidence="5">L-glyceraldehyde 3-phosphate reductase</fullName>
        <ecNumber evidence="5">1.1.1.-</ecNumber>
    </submittedName>
</protein>
<name>A0A1J5P283_9ZZZZ</name>
<dbReference type="Gene3D" id="3.20.20.100">
    <property type="entry name" value="NADP-dependent oxidoreductase domain"/>
    <property type="match status" value="1"/>
</dbReference>
<dbReference type="InterPro" id="IPR023210">
    <property type="entry name" value="NADP_OxRdtase_dom"/>
</dbReference>
<dbReference type="GO" id="GO:0016491">
    <property type="term" value="F:oxidoreductase activity"/>
    <property type="evidence" value="ECO:0007669"/>
    <property type="project" value="UniProtKB-KW"/>
</dbReference>
<dbReference type="EC" id="1.1.1.-" evidence="5"/>
<sequence>MSGAFTGQNYAGALVDYSIYESPTTGNTVTQNVGGVATLTRNGVTGNAVVANGTPAATGQYVVAQGGASGGNLQLSTTATLSNGVLTGFDSNGNSTNTTGGYTSTTSIVCVICTGQAIPDAATGIQMGTWDSGTLSNSFTSPLNGQVHWIKGPAPDPIYLPEVLLGTLNYTLDGGTAPTNQRGVVGSLTSASLAVNFTAQTVDIGLGLTTWSPLASGLLTGKYRQGIPAGSRGAMQNVSFLRDGLLDARKNAAVGELEAIAQRLDCSVAQLALAWVAHNPRVSTVILGASKLPQLQENLGALAVLPKLAPDVLARIDVISAPLAG</sequence>
<evidence type="ECO:0000256" key="3">
    <source>
        <dbReference type="ARBA" id="ARBA00023002"/>
    </source>
</evidence>
<dbReference type="Pfam" id="PF00248">
    <property type="entry name" value="Aldo_ket_red"/>
    <property type="match status" value="1"/>
</dbReference>
<feature type="domain" description="NADP-dependent oxidoreductase" evidence="4">
    <location>
        <begin position="205"/>
        <end position="319"/>
    </location>
</feature>
<reference evidence="5" key="1">
    <citation type="submission" date="2016-10" db="EMBL/GenBank/DDBJ databases">
        <title>Sequence of Gallionella enrichment culture.</title>
        <authorList>
            <person name="Poehlein A."/>
            <person name="Muehling M."/>
            <person name="Daniel R."/>
        </authorList>
    </citation>
    <scope>NUCLEOTIDE SEQUENCE</scope>
</reference>
<dbReference type="PANTHER" id="PTHR43150">
    <property type="entry name" value="HYPERKINETIC, ISOFORM M"/>
    <property type="match status" value="1"/>
</dbReference>
<dbReference type="InterPro" id="IPR036812">
    <property type="entry name" value="NAD(P)_OxRdtase_dom_sf"/>
</dbReference>
<evidence type="ECO:0000256" key="1">
    <source>
        <dbReference type="ARBA" id="ARBA00006515"/>
    </source>
</evidence>
<comment type="similarity">
    <text evidence="1">Belongs to the shaker potassium channel beta subunit family.</text>
</comment>
<comment type="caution">
    <text evidence="5">The sequence shown here is derived from an EMBL/GenBank/DDBJ whole genome shotgun (WGS) entry which is preliminary data.</text>
</comment>